<gene>
    <name evidence="9" type="primary">pyrD</name>
</gene>
<feature type="binding site" evidence="9">
    <location>
        <begin position="286"/>
        <end position="287"/>
    </location>
    <ligand>
        <name>FMN</name>
        <dbReference type="ChEBI" id="CHEBI:58210"/>
    </ligand>
</feature>
<dbReference type="CDD" id="cd04740">
    <property type="entry name" value="DHOD_1B_like"/>
    <property type="match status" value="1"/>
</dbReference>
<comment type="pathway">
    <text evidence="2 9">Pyrimidine metabolism; UMP biosynthesis via de novo pathway.</text>
</comment>
<dbReference type="InterPro" id="IPR013785">
    <property type="entry name" value="Aldolase_TIM"/>
</dbReference>
<feature type="binding site" evidence="9">
    <location>
        <position position="148"/>
    </location>
    <ligand>
        <name>FMN</name>
        <dbReference type="ChEBI" id="CHEBI:58210"/>
    </ligand>
</feature>
<dbReference type="Pfam" id="PF01180">
    <property type="entry name" value="DHO_dh"/>
    <property type="match status" value="1"/>
</dbReference>
<evidence type="ECO:0000256" key="2">
    <source>
        <dbReference type="ARBA" id="ARBA00004725"/>
    </source>
</evidence>
<proteinExistence type="inferred from homology"/>
<comment type="catalytic activity">
    <reaction evidence="9">
        <text>(S)-dihydroorotate + A = orotate + AH2</text>
        <dbReference type="Rhea" id="RHEA:18073"/>
        <dbReference type="ChEBI" id="CHEBI:13193"/>
        <dbReference type="ChEBI" id="CHEBI:17499"/>
        <dbReference type="ChEBI" id="CHEBI:30839"/>
        <dbReference type="ChEBI" id="CHEBI:30864"/>
    </reaction>
</comment>
<dbReference type="InterPro" id="IPR024920">
    <property type="entry name" value="Dihydroorotate_DH_1"/>
</dbReference>
<dbReference type="GO" id="GO:0044205">
    <property type="term" value="P:'de novo' UMP biosynthetic process"/>
    <property type="evidence" value="ECO:0007669"/>
    <property type="project" value="UniProtKB-UniRule"/>
</dbReference>
<evidence type="ECO:0000256" key="5">
    <source>
        <dbReference type="ARBA" id="ARBA00022630"/>
    </source>
</evidence>
<dbReference type="GO" id="GO:0004152">
    <property type="term" value="F:dihydroorotate dehydrogenase activity"/>
    <property type="evidence" value="ECO:0007669"/>
    <property type="project" value="UniProtKB-UniRule"/>
</dbReference>
<keyword evidence="5 9" id="KW-0285">Flavoprotein</keyword>
<comment type="caution">
    <text evidence="9">Lacks conserved residue(s) required for the propagation of feature annotation.</text>
</comment>
<dbReference type="InterPro" id="IPR012135">
    <property type="entry name" value="Dihydroorotate_DH_1_2"/>
</dbReference>
<feature type="binding site" evidence="9">
    <location>
        <begin position="213"/>
        <end position="214"/>
    </location>
    <ligand>
        <name>substrate</name>
    </ligand>
</feature>
<evidence type="ECO:0000256" key="3">
    <source>
        <dbReference type="ARBA" id="ARBA00008008"/>
    </source>
</evidence>
<comment type="cofactor">
    <cofactor evidence="9">
        <name>FMN</name>
        <dbReference type="ChEBI" id="CHEBI:58210"/>
    </cofactor>
    <text evidence="9">Binds 1 FMN per subunit.</text>
</comment>
<dbReference type="AlphaFoldDB" id="E7C3G7"/>
<dbReference type="FunFam" id="3.20.20.70:FF:000027">
    <property type="entry name" value="Dihydropyrimidine dehydrogenase [NADP(+)]"/>
    <property type="match status" value="1"/>
</dbReference>
<dbReference type="GO" id="GO:0005737">
    <property type="term" value="C:cytoplasm"/>
    <property type="evidence" value="ECO:0007669"/>
    <property type="project" value="UniProtKB-SubCell"/>
</dbReference>
<protein>
    <recommendedName>
        <fullName evidence="9">Dihydroorotate dehydrogenase</fullName>
        <shortName evidence="9">DHOD</shortName>
        <shortName evidence="9">DHODase</shortName>
        <shortName evidence="9">DHOdehase</shortName>
        <ecNumber evidence="9">1.3.-.-</ecNumber>
    </recommendedName>
</protein>
<comment type="similarity">
    <text evidence="3 9">Belongs to the dihydroorotate dehydrogenase family. Type 1 subfamily.</text>
</comment>
<feature type="domain" description="Dihydroorotate dehydrogenase catalytic" evidence="10">
    <location>
        <begin position="28"/>
        <end position="304"/>
    </location>
</feature>
<feature type="binding site" evidence="9">
    <location>
        <begin position="67"/>
        <end position="68"/>
    </location>
    <ligand>
        <name>FMN</name>
        <dbReference type="ChEBI" id="CHEBI:58210"/>
    </ligand>
</feature>
<evidence type="ECO:0000256" key="8">
    <source>
        <dbReference type="ARBA" id="ARBA00023002"/>
    </source>
</evidence>
<feature type="active site" description="Nucleophile" evidence="9">
    <location>
        <position position="151"/>
    </location>
</feature>
<dbReference type="InterPro" id="IPR033888">
    <property type="entry name" value="DHOD_1B"/>
</dbReference>
<dbReference type="PIRSF" id="PIRSF000164">
    <property type="entry name" value="DHO_oxidase"/>
    <property type="match status" value="1"/>
</dbReference>
<evidence type="ECO:0000256" key="4">
    <source>
        <dbReference type="ARBA" id="ARBA00022490"/>
    </source>
</evidence>
<feature type="binding site" evidence="9">
    <location>
        <position position="148"/>
    </location>
    <ligand>
        <name>substrate</name>
    </ligand>
</feature>
<feature type="binding site" evidence="9">
    <location>
        <position position="186"/>
    </location>
    <ligand>
        <name>FMN</name>
        <dbReference type="ChEBI" id="CHEBI:58210"/>
    </ligand>
</feature>
<dbReference type="UniPathway" id="UPA00070"/>
<dbReference type="Gene3D" id="3.20.20.70">
    <property type="entry name" value="Aldolase class I"/>
    <property type="match status" value="1"/>
</dbReference>
<evidence type="ECO:0000313" key="11">
    <source>
        <dbReference type="EMBL" id="ADI21991.1"/>
    </source>
</evidence>
<name>E7C3G7_9BACT</name>
<feature type="binding site" evidence="9">
    <location>
        <position position="212"/>
    </location>
    <ligand>
        <name>FMN</name>
        <dbReference type="ChEBI" id="CHEBI:58210"/>
    </ligand>
</feature>
<dbReference type="EMBL" id="GU567972">
    <property type="protein sequence ID" value="ADI21991.1"/>
    <property type="molecule type" value="Genomic_DNA"/>
</dbReference>
<comment type="function">
    <text evidence="9">Catalyzes the conversion of dihydroorotate to orotate.</text>
</comment>
<feature type="binding site" evidence="9">
    <location>
        <position position="238"/>
    </location>
    <ligand>
        <name>FMN</name>
        <dbReference type="ChEBI" id="CHEBI:58210"/>
    </ligand>
</feature>
<feature type="binding site" evidence="9">
    <location>
        <begin position="264"/>
        <end position="265"/>
    </location>
    <ligand>
        <name>FMN</name>
        <dbReference type="ChEBI" id="CHEBI:58210"/>
    </ligand>
</feature>
<sequence>MLPGTGFRSDRRALVRDAMRPEEIDMRVRLGGLALRNPVLTASGTFGYGSEFAPFMDLRGLGGIVAKSLTLEPRVGNPPPRIAEVPSGMLNAISLENVGVERFLSEKVPALDDEVTIVASVFGHEISEYAAVARRLSEEPRIAAIEVNASCPHVKSGGMEFGQDPGVLASLVGAVRAASSRPVLVKLSPNVTRIVEMAKVCQEEGADAVSLINTVQALDVDIENRRPLLSNVLGGLSGPAIRPIALRMVWQVSQALSIPICGIGGIGTAEDAVKFLLCGASAVQVGTANYLNPLAADEMVAGLRAYAARKGVPRLADLVGALESSRGA</sequence>
<dbReference type="PANTHER" id="PTHR48109:SF1">
    <property type="entry name" value="DIHYDROOROTATE DEHYDROGENASE (FUMARATE)"/>
    <property type="match status" value="1"/>
</dbReference>
<dbReference type="SUPFAM" id="SSF51395">
    <property type="entry name" value="FMN-linked oxidoreductases"/>
    <property type="match status" value="1"/>
</dbReference>
<dbReference type="InterPro" id="IPR049622">
    <property type="entry name" value="Dihydroorotate_DH_I"/>
</dbReference>
<evidence type="ECO:0000256" key="1">
    <source>
        <dbReference type="ARBA" id="ARBA00004496"/>
    </source>
</evidence>
<dbReference type="GO" id="GO:0006207">
    <property type="term" value="P:'de novo' pyrimidine nucleobase biosynthetic process"/>
    <property type="evidence" value="ECO:0007669"/>
    <property type="project" value="InterPro"/>
</dbReference>
<evidence type="ECO:0000259" key="10">
    <source>
        <dbReference type="Pfam" id="PF01180"/>
    </source>
</evidence>
<keyword evidence="4 9" id="KW-0963">Cytoplasm</keyword>
<feature type="binding site" evidence="9">
    <location>
        <position position="67"/>
    </location>
    <ligand>
        <name>substrate</name>
    </ligand>
</feature>
<dbReference type="PANTHER" id="PTHR48109">
    <property type="entry name" value="DIHYDROOROTATE DEHYDROGENASE (QUINONE), MITOCHONDRIAL-RELATED"/>
    <property type="match status" value="1"/>
</dbReference>
<evidence type="ECO:0000256" key="9">
    <source>
        <dbReference type="HAMAP-Rule" id="MF_00224"/>
    </source>
</evidence>
<dbReference type="NCBIfam" id="NF005574">
    <property type="entry name" value="PRK07259.1"/>
    <property type="match status" value="1"/>
</dbReference>
<organism evidence="11">
    <name type="scientific">uncultured myxobacterium HF0200_01L06</name>
    <dbReference type="NCBI Taxonomy" id="723556"/>
    <lineage>
        <taxon>Bacteria</taxon>
        <taxon>Pseudomonadati</taxon>
        <taxon>Myxococcota</taxon>
        <taxon>Myxococcia</taxon>
        <taxon>Myxococcales</taxon>
        <taxon>environmental samples</taxon>
    </lineage>
</organism>
<accession>E7C3G7</accession>
<dbReference type="InterPro" id="IPR001295">
    <property type="entry name" value="Dihydroorotate_DH_CS"/>
</dbReference>
<dbReference type="EC" id="1.3.-.-" evidence="9"/>
<evidence type="ECO:0000256" key="7">
    <source>
        <dbReference type="ARBA" id="ARBA00022975"/>
    </source>
</evidence>
<keyword evidence="8 9" id="KW-0560">Oxidoreductase</keyword>
<keyword evidence="7 9" id="KW-0665">Pyrimidine biosynthesis</keyword>
<reference evidence="11" key="1">
    <citation type="submission" date="2010-01" db="EMBL/GenBank/DDBJ databases">
        <title>Genome fragments of uncultured bacteria from the North Pacific subtropical Gyre.</title>
        <authorList>
            <person name="Pham V.D."/>
            <person name="Delong E.F."/>
        </authorList>
    </citation>
    <scope>NUCLEOTIDE SEQUENCE</scope>
</reference>
<evidence type="ECO:0000256" key="6">
    <source>
        <dbReference type="ARBA" id="ARBA00022643"/>
    </source>
</evidence>
<dbReference type="PROSITE" id="PS00911">
    <property type="entry name" value="DHODEHASE_1"/>
    <property type="match status" value="1"/>
</dbReference>
<comment type="subcellular location">
    <subcellularLocation>
        <location evidence="1 9">Cytoplasm</location>
    </subcellularLocation>
</comment>
<keyword evidence="6 9" id="KW-0288">FMN</keyword>
<feature type="binding site" evidence="9">
    <location>
        <position position="43"/>
    </location>
    <ligand>
        <name>FMN</name>
        <dbReference type="ChEBI" id="CHEBI:58210"/>
    </ligand>
</feature>
<dbReference type="InterPro" id="IPR005720">
    <property type="entry name" value="Dihydroorotate_DH_cat"/>
</dbReference>
<dbReference type="HAMAP" id="MF_00224">
    <property type="entry name" value="DHO_dh_type1"/>
    <property type="match status" value="1"/>
</dbReference>
<dbReference type="InterPro" id="IPR050074">
    <property type="entry name" value="DHO_dehydrogenase"/>
</dbReference>
<dbReference type="NCBIfam" id="TIGR01037">
    <property type="entry name" value="pyrD_sub1_fam"/>
    <property type="match status" value="1"/>
</dbReference>